<reference evidence="2" key="1">
    <citation type="submission" date="2014-09" db="EMBL/GenBank/DDBJ databases">
        <authorList>
            <person name="Magalhaes I.L.F."/>
            <person name="Oliveira U."/>
            <person name="Santos F.R."/>
            <person name="Vidigal T.H.D.A."/>
            <person name="Brescovit A.D."/>
            <person name="Santos A.J."/>
        </authorList>
    </citation>
    <scope>NUCLEOTIDE SEQUENCE</scope>
    <source>
        <tissue evidence="2">Shoot tissue taken approximately 20 cm above the soil surface</tissue>
    </source>
</reference>
<feature type="region of interest" description="Disordered" evidence="1">
    <location>
        <begin position="43"/>
        <end position="74"/>
    </location>
</feature>
<protein>
    <submittedName>
        <fullName evidence="2">Uncharacterized protein</fullName>
    </submittedName>
</protein>
<sequence>MYAVTKKLPTGRDLLCSAADTTVNSSRTKKNSSSVLLFTGSRAAPGQNVTNSSRITSGGTPQSQGNLTGSARGHQLAVVTNRSGDNRYRSSTAHTREQLPVCPSVPAHHNKAEDVWLRLTMSSARNCSERLLEGRRVDEDGRDGDLTGKIAATAAGLTETRREDGRDDVRRRRRRQPRRRLVERRRPRRSRDGGVMCGATGRRRNQDDSPTKEAAATGGAG</sequence>
<name>A0A0A9HK45_ARUDO</name>
<feature type="compositionally biased region" description="Polar residues" evidence="1">
    <location>
        <begin position="47"/>
        <end position="69"/>
    </location>
</feature>
<organism evidence="2">
    <name type="scientific">Arundo donax</name>
    <name type="common">Giant reed</name>
    <name type="synonym">Donax arundinaceus</name>
    <dbReference type="NCBI Taxonomy" id="35708"/>
    <lineage>
        <taxon>Eukaryota</taxon>
        <taxon>Viridiplantae</taxon>
        <taxon>Streptophyta</taxon>
        <taxon>Embryophyta</taxon>
        <taxon>Tracheophyta</taxon>
        <taxon>Spermatophyta</taxon>
        <taxon>Magnoliopsida</taxon>
        <taxon>Liliopsida</taxon>
        <taxon>Poales</taxon>
        <taxon>Poaceae</taxon>
        <taxon>PACMAD clade</taxon>
        <taxon>Arundinoideae</taxon>
        <taxon>Arundineae</taxon>
        <taxon>Arundo</taxon>
    </lineage>
</organism>
<feature type="region of interest" description="Disordered" evidence="1">
    <location>
        <begin position="138"/>
        <end position="221"/>
    </location>
</feature>
<proteinExistence type="predicted"/>
<reference evidence="2" key="2">
    <citation type="journal article" date="2015" name="Data Brief">
        <title>Shoot transcriptome of the giant reed, Arundo donax.</title>
        <authorList>
            <person name="Barrero R.A."/>
            <person name="Guerrero F.D."/>
            <person name="Moolhuijzen P."/>
            <person name="Goolsby J.A."/>
            <person name="Tidwell J."/>
            <person name="Bellgard S.E."/>
            <person name="Bellgard M.I."/>
        </authorList>
    </citation>
    <scope>NUCLEOTIDE SEQUENCE</scope>
    <source>
        <tissue evidence="2">Shoot tissue taken approximately 20 cm above the soil surface</tissue>
    </source>
</reference>
<evidence type="ECO:0000313" key="2">
    <source>
        <dbReference type="EMBL" id="JAE33273.1"/>
    </source>
</evidence>
<evidence type="ECO:0000256" key="1">
    <source>
        <dbReference type="SAM" id="MobiDB-lite"/>
    </source>
</evidence>
<dbReference type="AlphaFoldDB" id="A0A0A9HK45"/>
<accession>A0A0A9HK45</accession>
<feature type="compositionally biased region" description="Basic and acidic residues" evidence="1">
    <location>
        <begin position="159"/>
        <end position="170"/>
    </location>
</feature>
<dbReference type="EMBL" id="GBRH01164623">
    <property type="protein sequence ID" value="JAE33273.1"/>
    <property type="molecule type" value="Transcribed_RNA"/>
</dbReference>
<feature type="compositionally biased region" description="Basic residues" evidence="1">
    <location>
        <begin position="171"/>
        <end position="189"/>
    </location>
</feature>